<evidence type="ECO:0000313" key="2">
    <source>
        <dbReference type="EMBL" id="WQB71621.1"/>
    </source>
</evidence>
<gene>
    <name evidence="2" type="ORF">T9R20_06595</name>
</gene>
<keyword evidence="3" id="KW-1185">Reference proteome</keyword>
<evidence type="ECO:0000313" key="3">
    <source>
        <dbReference type="Proteomes" id="UP001324533"/>
    </source>
</evidence>
<organism evidence="2 3">
    <name type="scientific">Microbacterium invictum</name>
    <dbReference type="NCBI Taxonomy" id="515415"/>
    <lineage>
        <taxon>Bacteria</taxon>
        <taxon>Bacillati</taxon>
        <taxon>Actinomycetota</taxon>
        <taxon>Actinomycetes</taxon>
        <taxon>Micrococcales</taxon>
        <taxon>Microbacteriaceae</taxon>
        <taxon>Microbacterium</taxon>
    </lineage>
</organism>
<protein>
    <submittedName>
        <fullName evidence="2">DUF222 domain-containing protein</fullName>
    </submittedName>
</protein>
<dbReference type="Proteomes" id="UP001324533">
    <property type="component" value="Chromosome"/>
</dbReference>
<accession>A0ABZ0VDA8</accession>
<evidence type="ECO:0000259" key="1">
    <source>
        <dbReference type="Pfam" id="PF02720"/>
    </source>
</evidence>
<dbReference type="Gene3D" id="1.10.30.50">
    <property type="match status" value="1"/>
</dbReference>
<proteinExistence type="predicted"/>
<dbReference type="EMBL" id="CP139779">
    <property type="protein sequence ID" value="WQB71621.1"/>
    <property type="molecule type" value="Genomic_DNA"/>
</dbReference>
<dbReference type="InterPro" id="IPR003615">
    <property type="entry name" value="HNH_nuc"/>
</dbReference>
<sequence length="512" mass="55995">MPPRAACVVSRCQLYRRQICLNLWLRVSGLDVGGWCHDSYMRSNPRLTLLSDEDRSELTGVLSRVEAAQVALAAAEAEQTRALAEAGEFAARLAEGSSAVVRDRDMALRGVAAEIAAAVRLSDRSVQRQIDSAYALVNDYPATVHCLEKGLITRAHVAVVEDVGRRLPPGVKGEFDQLAAEVCLDETPGRARADLEVIAERMHPRSLTERHGEAFRERRIVRYSLGEGMSELRAVHSTVLIEGIFQRITEQANEVIAAREPEAGGAALNAADAEALTPDTRSIDEVRADVFADMLLTATPSLDPVRDGELPGGLGAIRAKVQVVIPVMALMGQSDVPCDLAGVGPIDAGTARLLAGNSDGVWERLLVHPITGLIMAVDQYRPTGAMVRFLKGRDKHCRWPGCRMPARKCEVDHNHDAALGGKTEICNLCCLCQRHHSMKQFTAWEVKQLDGGVMEWTSPTGRIHIDNPPGHGVHFHPEEDLPDDLWVKWTTPGTEFRIFDEPVDDPHAPAPF</sequence>
<dbReference type="Pfam" id="PF02720">
    <property type="entry name" value="DUF222"/>
    <property type="match status" value="1"/>
</dbReference>
<reference evidence="2 3" key="1">
    <citation type="submission" date="2023-06" db="EMBL/GenBank/DDBJ databases">
        <title>Rock-solubilizing bacteria, Microbacterium invictum, promotes re-establishment of vegetation in rocky wasteland by accelerating rock bio-weathering and reshaping soil bacterial community.</title>
        <authorList>
            <person name="Liu C."/>
        </authorList>
    </citation>
    <scope>NUCLEOTIDE SEQUENCE [LARGE SCALE GENOMIC DNA]</scope>
    <source>
        <strain evidence="2 3">X-18</strain>
    </source>
</reference>
<dbReference type="CDD" id="cd00085">
    <property type="entry name" value="HNHc"/>
    <property type="match status" value="1"/>
</dbReference>
<dbReference type="InterPro" id="IPR003870">
    <property type="entry name" value="DUF222"/>
</dbReference>
<feature type="domain" description="DUF222" evidence="1">
    <location>
        <begin position="71"/>
        <end position="394"/>
    </location>
</feature>
<dbReference type="RefSeq" id="WP_322411733.1">
    <property type="nucleotide sequence ID" value="NZ_CP139779.1"/>
</dbReference>
<name>A0ABZ0VDA8_9MICO</name>